<keyword evidence="1" id="KW-0472">Membrane</keyword>
<evidence type="ECO:0000256" key="1">
    <source>
        <dbReference type="SAM" id="Phobius"/>
    </source>
</evidence>
<organism evidence="2">
    <name type="scientific">Cyanobacterium aponinum AL20115</name>
    <dbReference type="NCBI Taxonomy" id="3090662"/>
    <lineage>
        <taxon>Bacteria</taxon>
        <taxon>Bacillati</taxon>
        <taxon>Cyanobacteriota</taxon>
        <taxon>Cyanophyceae</taxon>
        <taxon>Oscillatoriophycideae</taxon>
        <taxon>Chroococcales</taxon>
        <taxon>Geminocystaceae</taxon>
        <taxon>Cyanobacterium</taxon>
    </lineage>
</organism>
<keyword evidence="1" id="KW-1133">Transmembrane helix</keyword>
<protein>
    <submittedName>
        <fullName evidence="2">Uncharacterized protein</fullName>
    </submittedName>
</protein>
<dbReference type="RefSeq" id="WP_015219297.1">
    <property type="nucleotide sequence ID" value="NZ_CP138348.1"/>
</dbReference>
<reference evidence="2" key="1">
    <citation type="submission" date="2023-11" db="EMBL/GenBank/DDBJ databases">
        <title>Genome sequence of Cyanobacterium aponinum BCRC AL20115.</title>
        <authorList>
            <person name="Chang H.-Y."/>
            <person name="Lin K.-M."/>
            <person name="Hsueh H.-T."/>
            <person name="Chu H.-A."/>
            <person name="Kuo C.-H."/>
        </authorList>
    </citation>
    <scope>NUCLEOTIDE SEQUENCE</scope>
    <source>
        <strain evidence="2">AL20115</strain>
    </source>
</reference>
<dbReference type="EMBL" id="CP138348">
    <property type="protein sequence ID" value="WPF89756.1"/>
    <property type="molecule type" value="Genomic_DNA"/>
</dbReference>
<dbReference type="AlphaFoldDB" id="A0AAF1C5X2"/>
<proteinExistence type="predicted"/>
<name>A0AAF1C5X2_9CHRO</name>
<gene>
    <name evidence="2" type="ORF">SAY89_05645</name>
</gene>
<feature type="transmembrane region" description="Helical" evidence="1">
    <location>
        <begin position="20"/>
        <end position="39"/>
    </location>
</feature>
<sequence length="91" mass="10425">MKIGLNLKFFNGFGSLLGGMAIRLVKFFPVYVIIFIAYGDKFLPSPLNQWSYNTRTTINSVLVGSFNEDVLQNNKYNNKKSDEIIKQIENK</sequence>
<accession>A0AAF1C5X2</accession>
<evidence type="ECO:0000313" key="2">
    <source>
        <dbReference type="EMBL" id="WPF89756.1"/>
    </source>
</evidence>
<keyword evidence="1" id="KW-0812">Transmembrane</keyword>